<dbReference type="Gene3D" id="3.40.50.1950">
    <property type="entry name" value="Flavin prenyltransferase-like"/>
    <property type="match status" value="1"/>
</dbReference>
<proteinExistence type="predicted"/>
<evidence type="ECO:0000259" key="1">
    <source>
        <dbReference type="Pfam" id="PF02441"/>
    </source>
</evidence>
<feature type="domain" description="Flavoprotein" evidence="1">
    <location>
        <begin position="54"/>
        <end position="173"/>
    </location>
</feature>
<reference evidence="2" key="1">
    <citation type="submission" date="2018-10" db="EMBL/GenBank/DDBJ databases">
        <authorList>
            <person name="Hariharan J."/>
            <person name="Choudoir M.J."/>
            <person name="Diebold P."/>
            <person name="Panke-Buisse K."/>
            <person name="Campbell A.N."/>
            <person name="Buckley D.H."/>
        </authorList>
    </citation>
    <scope>NUCLEOTIDE SEQUENCE</scope>
    <source>
        <strain evidence="2">Gb1</strain>
    </source>
</reference>
<dbReference type="EMBL" id="RDBM01000037">
    <property type="protein sequence ID" value="TXS24485.1"/>
    <property type="molecule type" value="Genomic_DNA"/>
</dbReference>
<accession>A0A652KL94</accession>
<dbReference type="GO" id="GO:0071513">
    <property type="term" value="C:phosphopantothenoylcysteine decarboxylase complex"/>
    <property type="evidence" value="ECO:0007669"/>
    <property type="project" value="TreeGrafter"/>
</dbReference>
<dbReference type="GO" id="GO:0015937">
    <property type="term" value="P:coenzyme A biosynthetic process"/>
    <property type="evidence" value="ECO:0007669"/>
    <property type="project" value="TreeGrafter"/>
</dbReference>
<name>A0A652KL94_9ACTN</name>
<dbReference type="InterPro" id="IPR003382">
    <property type="entry name" value="Flavoprotein"/>
</dbReference>
<dbReference type="GO" id="GO:0004633">
    <property type="term" value="F:phosphopantothenoylcysteine decarboxylase activity"/>
    <property type="evidence" value="ECO:0007669"/>
    <property type="project" value="TreeGrafter"/>
</dbReference>
<dbReference type="PANTHER" id="PTHR14359:SF6">
    <property type="entry name" value="PHOSPHOPANTOTHENOYLCYSTEINE DECARBOXYLASE"/>
    <property type="match status" value="1"/>
</dbReference>
<dbReference type="GO" id="GO:0010181">
    <property type="term" value="F:FMN binding"/>
    <property type="evidence" value="ECO:0007669"/>
    <property type="project" value="TreeGrafter"/>
</dbReference>
<sequence length="215" mass="22879">MLDLQPRSSYRWSRGECVGGPATVEDRTVSTGSRGVLGVVGTATDGVETLRTGLVEPAIALGWRVAVTLTPNAGRWLRADGEWDRLESLTGLPVRDAPRLPTEPRPHPVADCYVVAPASANFVAKLATGIADNQALTQVGEALGTAGVPVVVFPRINAAHARHPAWAGHIEALRRAGVELVYGPDVWPLYEPREGPAVRDLPWAAILSRPAVGPR</sequence>
<dbReference type="InterPro" id="IPR036551">
    <property type="entry name" value="Flavin_trans-like"/>
</dbReference>
<protein>
    <submittedName>
        <fullName evidence="2">Flavoprotein</fullName>
    </submittedName>
</protein>
<dbReference type="PANTHER" id="PTHR14359">
    <property type="entry name" value="HOMO-OLIGOMERIC FLAVIN CONTAINING CYS DECARBOXYLASE FAMILY"/>
    <property type="match status" value="1"/>
</dbReference>
<dbReference type="SUPFAM" id="SSF52507">
    <property type="entry name" value="Homo-oligomeric flavin-containing Cys decarboxylases, HFCD"/>
    <property type="match status" value="1"/>
</dbReference>
<dbReference type="Pfam" id="PF02441">
    <property type="entry name" value="Flavoprotein"/>
    <property type="match status" value="1"/>
</dbReference>
<gene>
    <name evidence="2" type="ORF">EAO74_29090</name>
</gene>
<dbReference type="AlphaFoldDB" id="A0A652KL94"/>
<evidence type="ECO:0000313" key="2">
    <source>
        <dbReference type="EMBL" id="TXS24485.1"/>
    </source>
</evidence>
<comment type="caution">
    <text evidence="2">The sequence shown here is derived from an EMBL/GenBank/DDBJ whole genome shotgun (WGS) entry which is preliminary data.</text>
</comment>
<organism evidence="2">
    <name type="scientific">Streptomyces sp. gb1(2016)</name>
    <dbReference type="NCBI Taxonomy" id="1828321"/>
    <lineage>
        <taxon>Bacteria</taxon>
        <taxon>Bacillati</taxon>
        <taxon>Actinomycetota</taxon>
        <taxon>Actinomycetes</taxon>
        <taxon>Kitasatosporales</taxon>
        <taxon>Streptomycetaceae</taxon>
        <taxon>Streptomyces</taxon>
    </lineage>
</organism>